<dbReference type="InterPro" id="IPR006171">
    <property type="entry name" value="TOPRIM_dom"/>
</dbReference>
<dbReference type="Proteomes" id="UP001601059">
    <property type="component" value="Unassembled WGS sequence"/>
</dbReference>
<evidence type="ECO:0000259" key="1">
    <source>
        <dbReference type="SMART" id="SM00493"/>
    </source>
</evidence>
<gene>
    <name evidence="2" type="ORF">ACFYKX_10585</name>
</gene>
<dbReference type="RefSeq" id="WP_389360818.1">
    <property type="nucleotide sequence ID" value="NZ_JBIACK010000004.1"/>
</dbReference>
<dbReference type="CDD" id="cd00188">
    <property type="entry name" value="TOPRIM"/>
    <property type="match status" value="1"/>
</dbReference>
<evidence type="ECO:0000313" key="3">
    <source>
        <dbReference type="Proteomes" id="UP001601059"/>
    </source>
</evidence>
<organism evidence="2 3">
    <name type="scientific">Cytobacillus spartinae</name>
    <dbReference type="NCBI Taxonomy" id="3299023"/>
    <lineage>
        <taxon>Bacteria</taxon>
        <taxon>Bacillati</taxon>
        <taxon>Bacillota</taxon>
        <taxon>Bacilli</taxon>
        <taxon>Bacillales</taxon>
        <taxon>Bacillaceae</taxon>
        <taxon>Cytobacillus</taxon>
    </lineage>
</organism>
<accession>A0ABW6KA04</accession>
<dbReference type="SUPFAM" id="SSF110455">
    <property type="entry name" value="Toprim domain"/>
    <property type="match status" value="1"/>
</dbReference>
<dbReference type="SMART" id="SM00493">
    <property type="entry name" value="TOPRIM"/>
    <property type="match status" value="1"/>
</dbReference>
<reference evidence="2 3" key="1">
    <citation type="submission" date="2024-08" db="EMBL/GenBank/DDBJ databases">
        <title>Two novel Cytobacillus novel species.</title>
        <authorList>
            <person name="Liu G."/>
        </authorList>
    </citation>
    <scope>NUCLEOTIDE SEQUENCE [LARGE SCALE GENOMIC DNA]</scope>
    <source>
        <strain evidence="2 3">FJAT-54145</strain>
    </source>
</reference>
<dbReference type="Gene3D" id="3.40.1360.10">
    <property type="match status" value="1"/>
</dbReference>
<name>A0ABW6KA04_9BACI</name>
<evidence type="ECO:0000313" key="2">
    <source>
        <dbReference type="EMBL" id="MFE8701046.1"/>
    </source>
</evidence>
<protein>
    <submittedName>
        <fullName evidence="2">Toprim domain-containing protein</fullName>
    </submittedName>
</protein>
<sequence length="119" mass="13396">MKVGFVVEGFNDETLVKQLFPDSVVVVAKGTRVNNRVKQEIQSALDVCDQVFLLTDPDPAGDWLANKVQETFPHLTRIPIAPQKASCYRHHKWKIGVEHCDPSYLLSQISLYLNMGVTT</sequence>
<proteinExistence type="predicted"/>
<feature type="domain" description="Toprim" evidence="1">
    <location>
        <begin position="2"/>
        <end position="77"/>
    </location>
</feature>
<dbReference type="Pfam" id="PF01751">
    <property type="entry name" value="Toprim"/>
    <property type="match status" value="1"/>
</dbReference>
<dbReference type="EMBL" id="JBIACK010000004">
    <property type="protein sequence ID" value="MFE8701046.1"/>
    <property type="molecule type" value="Genomic_DNA"/>
</dbReference>
<keyword evidence="3" id="KW-1185">Reference proteome</keyword>
<comment type="caution">
    <text evidence="2">The sequence shown here is derived from an EMBL/GenBank/DDBJ whole genome shotgun (WGS) entry which is preliminary data.</text>
</comment>